<name>A0ABM3K6C2_BACDO</name>
<organism evidence="3 4">
    <name type="scientific">Bactrocera dorsalis</name>
    <name type="common">Oriental fruit fly</name>
    <name type="synonym">Dacus dorsalis</name>
    <dbReference type="NCBI Taxonomy" id="27457"/>
    <lineage>
        <taxon>Eukaryota</taxon>
        <taxon>Metazoa</taxon>
        <taxon>Ecdysozoa</taxon>
        <taxon>Arthropoda</taxon>
        <taxon>Hexapoda</taxon>
        <taxon>Insecta</taxon>
        <taxon>Pterygota</taxon>
        <taxon>Neoptera</taxon>
        <taxon>Endopterygota</taxon>
        <taxon>Diptera</taxon>
        <taxon>Brachycera</taxon>
        <taxon>Muscomorpha</taxon>
        <taxon>Tephritoidea</taxon>
        <taxon>Tephritidae</taxon>
        <taxon>Bactrocera</taxon>
        <taxon>Bactrocera</taxon>
    </lineage>
</organism>
<evidence type="ECO:0000313" key="4">
    <source>
        <dbReference type="RefSeq" id="XP_049317008.1"/>
    </source>
</evidence>
<dbReference type="PANTHER" id="PTHR37984">
    <property type="entry name" value="PROTEIN CBG26694"/>
    <property type="match status" value="1"/>
</dbReference>
<evidence type="ECO:0000256" key="1">
    <source>
        <dbReference type="SAM" id="MobiDB-lite"/>
    </source>
</evidence>
<dbReference type="Gene3D" id="3.30.420.10">
    <property type="entry name" value="Ribonuclease H-like superfamily/Ribonuclease H"/>
    <property type="match status" value="1"/>
</dbReference>
<dbReference type="PROSITE" id="PS50994">
    <property type="entry name" value="INTEGRASE"/>
    <property type="match status" value="1"/>
</dbReference>
<dbReference type="InterPro" id="IPR012337">
    <property type="entry name" value="RNaseH-like_sf"/>
</dbReference>
<dbReference type="Proteomes" id="UP001652620">
    <property type="component" value="Chromosome 6"/>
</dbReference>
<dbReference type="InterPro" id="IPR036397">
    <property type="entry name" value="RNaseH_sf"/>
</dbReference>
<feature type="compositionally biased region" description="Polar residues" evidence="1">
    <location>
        <begin position="315"/>
        <end position="330"/>
    </location>
</feature>
<dbReference type="PANTHER" id="PTHR37984:SF11">
    <property type="entry name" value="INTEGRASE CATALYTIC DOMAIN-CONTAINING PROTEIN"/>
    <property type="match status" value="1"/>
</dbReference>
<proteinExistence type="predicted"/>
<evidence type="ECO:0000259" key="2">
    <source>
        <dbReference type="PROSITE" id="PS50994"/>
    </source>
</evidence>
<dbReference type="RefSeq" id="XP_049317008.1">
    <property type="nucleotide sequence ID" value="XM_049461051.1"/>
</dbReference>
<sequence length="346" mass="38625">MQRHRFPDGPNQCVATDLLGPLPNGEHVLVLIDYFSRYQEVVFLRKISSEAVIKSMKDIFSRLGLPKSLRTDNGRQYVSNEFKEFCRENNIELVTTPPYWPQASGEVENINRSLVKRLKIAHSNKVNYKSEIQKYLMMYNVTPHSTTGATPTELMFNRTIRDKIPDIRDLIQEIGDSSARDLDCINKHKGKEKADAARSAKSSDIGVGDIVLLKNVIFPHKLTPNFNATEYVVVKRQGDEVQLSGDGKVLRRNISHVKKIPSANQQPASESEKTPGTLLHPPIEQHSTLSRNSGAEETGTSQGSLRPESAAKVTSPPTNVFTGDQPSAQQEGIKLKLKKIGGMWQP</sequence>
<gene>
    <name evidence="4" type="primary">LOC125779781</name>
</gene>
<feature type="domain" description="Integrase catalytic" evidence="2">
    <location>
        <begin position="6"/>
        <end position="159"/>
    </location>
</feature>
<feature type="compositionally biased region" description="Polar residues" evidence="1">
    <location>
        <begin position="285"/>
        <end position="304"/>
    </location>
</feature>
<protein>
    <submittedName>
        <fullName evidence="4">Uncharacterized protein LOC125779781</fullName>
    </submittedName>
</protein>
<accession>A0ABM3K6C2</accession>
<reference evidence="4" key="1">
    <citation type="submission" date="2025-08" db="UniProtKB">
        <authorList>
            <consortium name="RefSeq"/>
        </authorList>
    </citation>
    <scope>IDENTIFICATION</scope>
    <source>
        <tissue evidence="4">Adult</tissue>
    </source>
</reference>
<dbReference type="InterPro" id="IPR050951">
    <property type="entry name" value="Retrovirus_Pol_polyprotein"/>
</dbReference>
<dbReference type="SUPFAM" id="SSF53098">
    <property type="entry name" value="Ribonuclease H-like"/>
    <property type="match status" value="1"/>
</dbReference>
<dbReference type="Pfam" id="PF00665">
    <property type="entry name" value="rve"/>
    <property type="match status" value="1"/>
</dbReference>
<keyword evidence="3" id="KW-1185">Reference proteome</keyword>
<dbReference type="GeneID" id="125779781"/>
<feature type="region of interest" description="Disordered" evidence="1">
    <location>
        <begin position="256"/>
        <end position="332"/>
    </location>
</feature>
<evidence type="ECO:0000313" key="3">
    <source>
        <dbReference type="Proteomes" id="UP001652620"/>
    </source>
</evidence>
<dbReference type="InterPro" id="IPR001584">
    <property type="entry name" value="Integrase_cat-core"/>
</dbReference>